<evidence type="ECO:0000256" key="4">
    <source>
        <dbReference type="ARBA" id="ARBA00022692"/>
    </source>
</evidence>
<dbReference type="SMART" id="SM01091">
    <property type="entry name" value="CorC_HlyC"/>
    <property type="match status" value="1"/>
</dbReference>
<dbReference type="InterPro" id="IPR046342">
    <property type="entry name" value="CBS_dom_sf"/>
</dbReference>
<protein>
    <submittedName>
        <fullName evidence="14">DUF21 domain-containing protein</fullName>
    </submittedName>
</protein>
<dbReference type="Pfam" id="PF03471">
    <property type="entry name" value="CorC_HlyC"/>
    <property type="match status" value="1"/>
</dbReference>
<feature type="transmembrane region" description="Helical" evidence="11">
    <location>
        <begin position="92"/>
        <end position="109"/>
    </location>
</feature>
<accession>A0A937JFK7</accession>
<reference evidence="14" key="1">
    <citation type="submission" date="2020-10" db="EMBL/GenBank/DDBJ databases">
        <title>Microbiome of the Black Sea water column analyzed by genome centric metagenomics.</title>
        <authorList>
            <person name="Cabello-Yeves P.J."/>
            <person name="Callieri C."/>
            <person name="Picazo A."/>
            <person name="Mehrshad M."/>
            <person name="Haro-Moreno J.M."/>
            <person name="Roda-Garcia J."/>
            <person name="Dzembekova N."/>
            <person name="Slabakova V."/>
            <person name="Slabakova N."/>
            <person name="Moncheva S."/>
            <person name="Rodriguez-Valera F."/>
        </authorList>
    </citation>
    <scope>NUCLEOTIDE SEQUENCE</scope>
    <source>
        <strain evidence="14">BS30m-G43</strain>
    </source>
</reference>
<dbReference type="GO" id="GO:0050660">
    <property type="term" value="F:flavin adenine dinucleotide binding"/>
    <property type="evidence" value="ECO:0007669"/>
    <property type="project" value="InterPro"/>
</dbReference>
<gene>
    <name evidence="14" type="ORF">ISR29_02800</name>
</gene>
<evidence type="ECO:0000256" key="3">
    <source>
        <dbReference type="ARBA" id="ARBA00022475"/>
    </source>
</evidence>
<keyword evidence="3" id="KW-1003">Cell membrane</keyword>
<dbReference type="PANTHER" id="PTHR22777">
    <property type="entry name" value="HEMOLYSIN-RELATED"/>
    <property type="match status" value="1"/>
</dbReference>
<dbReference type="PROSITE" id="PS51371">
    <property type="entry name" value="CBS"/>
    <property type="match status" value="2"/>
</dbReference>
<dbReference type="Pfam" id="PF00571">
    <property type="entry name" value="CBS"/>
    <property type="match status" value="2"/>
</dbReference>
<evidence type="ECO:0000256" key="8">
    <source>
        <dbReference type="ARBA" id="ARBA00023136"/>
    </source>
</evidence>
<keyword evidence="7 9" id="KW-0129">CBS domain</keyword>
<evidence type="ECO:0000256" key="10">
    <source>
        <dbReference type="PROSITE-ProRule" id="PRU01193"/>
    </source>
</evidence>
<dbReference type="Pfam" id="PF01595">
    <property type="entry name" value="CNNM"/>
    <property type="match status" value="1"/>
</dbReference>
<proteinExistence type="inferred from homology"/>
<dbReference type="PANTHER" id="PTHR22777:SF32">
    <property type="entry name" value="UPF0053 INNER MEMBRANE PROTEIN YFJD"/>
    <property type="match status" value="1"/>
</dbReference>
<evidence type="ECO:0000259" key="13">
    <source>
        <dbReference type="PROSITE" id="PS51846"/>
    </source>
</evidence>
<dbReference type="SUPFAM" id="SSF56176">
    <property type="entry name" value="FAD-binding/transporter-associated domain-like"/>
    <property type="match status" value="1"/>
</dbReference>
<dbReference type="Gene3D" id="3.10.580.10">
    <property type="entry name" value="CBS-domain"/>
    <property type="match status" value="1"/>
</dbReference>
<organism evidence="14 15">
    <name type="scientific">SAR86 cluster bacterium</name>
    <dbReference type="NCBI Taxonomy" id="2030880"/>
    <lineage>
        <taxon>Bacteria</taxon>
        <taxon>Pseudomonadati</taxon>
        <taxon>Pseudomonadota</taxon>
        <taxon>Gammaproteobacteria</taxon>
        <taxon>SAR86 cluster</taxon>
    </lineage>
</organism>
<comment type="subcellular location">
    <subcellularLocation>
        <location evidence="1">Cell membrane</location>
        <topology evidence="1">Multi-pass membrane protein</topology>
    </subcellularLocation>
</comment>
<feature type="domain" description="CBS" evidence="12">
    <location>
        <begin position="209"/>
        <end position="271"/>
    </location>
</feature>
<feature type="transmembrane region" description="Helical" evidence="11">
    <location>
        <begin position="63"/>
        <end position="86"/>
    </location>
</feature>
<keyword evidence="8 10" id="KW-0472">Membrane</keyword>
<evidence type="ECO:0000256" key="5">
    <source>
        <dbReference type="ARBA" id="ARBA00022737"/>
    </source>
</evidence>
<feature type="transmembrane region" description="Helical" evidence="11">
    <location>
        <begin position="6"/>
        <end position="26"/>
    </location>
</feature>
<dbReference type="Gene3D" id="3.30.465.10">
    <property type="match status" value="1"/>
</dbReference>
<dbReference type="CDD" id="cd04590">
    <property type="entry name" value="CBS_pair_CorC_HlyC_assoc"/>
    <property type="match status" value="1"/>
</dbReference>
<evidence type="ECO:0000256" key="9">
    <source>
        <dbReference type="PROSITE-ProRule" id="PRU00703"/>
    </source>
</evidence>
<name>A0A937JFK7_9GAMM</name>
<dbReference type="InterPro" id="IPR000644">
    <property type="entry name" value="CBS_dom"/>
</dbReference>
<evidence type="ECO:0000313" key="14">
    <source>
        <dbReference type="EMBL" id="MBL6903109.1"/>
    </source>
</evidence>
<dbReference type="InterPro" id="IPR005170">
    <property type="entry name" value="Transptr-assoc_dom"/>
</dbReference>
<keyword evidence="6 10" id="KW-1133">Transmembrane helix</keyword>
<dbReference type="AlphaFoldDB" id="A0A937JFK7"/>
<dbReference type="PROSITE" id="PS51846">
    <property type="entry name" value="CNNM"/>
    <property type="match status" value="1"/>
</dbReference>
<dbReference type="SUPFAM" id="SSF54631">
    <property type="entry name" value="CBS-domain pair"/>
    <property type="match status" value="1"/>
</dbReference>
<dbReference type="InterPro" id="IPR016169">
    <property type="entry name" value="FAD-bd_PCMH_sub2"/>
</dbReference>
<feature type="transmembrane region" description="Helical" evidence="11">
    <location>
        <begin position="130"/>
        <end position="149"/>
    </location>
</feature>
<dbReference type="EMBL" id="JADHSG010000002">
    <property type="protein sequence ID" value="MBL6903109.1"/>
    <property type="molecule type" value="Genomic_DNA"/>
</dbReference>
<evidence type="ECO:0000256" key="1">
    <source>
        <dbReference type="ARBA" id="ARBA00004651"/>
    </source>
</evidence>
<feature type="domain" description="CBS" evidence="12">
    <location>
        <begin position="274"/>
        <end position="332"/>
    </location>
</feature>
<evidence type="ECO:0000256" key="6">
    <source>
        <dbReference type="ARBA" id="ARBA00022989"/>
    </source>
</evidence>
<dbReference type="GO" id="GO:0005886">
    <property type="term" value="C:plasma membrane"/>
    <property type="evidence" value="ECO:0007669"/>
    <property type="project" value="UniProtKB-SubCell"/>
</dbReference>
<evidence type="ECO:0000256" key="7">
    <source>
        <dbReference type="ARBA" id="ARBA00023122"/>
    </source>
</evidence>
<keyword evidence="4 10" id="KW-0812">Transmembrane</keyword>
<evidence type="ECO:0000259" key="12">
    <source>
        <dbReference type="PROSITE" id="PS51371"/>
    </source>
</evidence>
<sequence>MLEDPSLLFLIIILIFLLILSGFFSGSETGMMAANKVKLKNLSKKKNKGAKRALKLLTRPDKLLSAILVGNNFANILASAIVTILMLDFFNGSVLLGSILLTIFVLIFSEITPKTIAAIKPEEFAIKSSGLLKVFSLIFSPIILAVNAVSSRILRLIKLDIKKSHTNDNLNTQELRTLLEESGDLIPFQFKEMLSSILGMEELVVEDVMVPTSEVIGINVNDSFENAKHIIESSSYSLLPVYEDSIDGILGVLHLKDSHSFLNLLKENIDFNDILMDTYFVSQSTTLIKQLSEFQKHDRNIGMVVDEYGEIEGLLSLEDIFAEIVGRFGNEKIEFEKEFIKRKDGSIVTDGNCRIRELNKYSNWLIPEFNSKTINGLLTEYLDQIPQANLCVEIQGYRFEIMQIEDNSITQVKIFKPKKNGA</sequence>
<feature type="domain" description="CNNM transmembrane" evidence="13">
    <location>
        <begin position="3"/>
        <end position="202"/>
    </location>
</feature>
<comment type="caution">
    <text evidence="14">The sequence shown here is derived from an EMBL/GenBank/DDBJ whole genome shotgun (WGS) entry which is preliminary data.</text>
</comment>
<dbReference type="Proteomes" id="UP000705230">
    <property type="component" value="Unassembled WGS sequence"/>
</dbReference>
<evidence type="ECO:0000256" key="11">
    <source>
        <dbReference type="SAM" id="Phobius"/>
    </source>
</evidence>
<evidence type="ECO:0000313" key="15">
    <source>
        <dbReference type="Proteomes" id="UP000705230"/>
    </source>
</evidence>
<evidence type="ECO:0000256" key="2">
    <source>
        <dbReference type="ARBA" id="ARBA00006337"/>
    </source>
</evidence>
<dbReference type="InterPro" id="IPR044751">
    <property type="entry name" value="Ion_transp-like_CBS"/>
</dbReference>
<keyword evidence="5" id="KW-0677">Repeat</keyword>
<dbReference type="InterPro" id="IPR002550">
    <property type="entry name" value="CNNM"/>
</dbReference>
<dbReference type="InterPro" id="IPR036318">
    <property type="entry name" value="FAD-bd_PCMH-like_sf"/>
</dbReference>
<comment type="similarity">
    <text evidence="2">Belongs to the UPF0053 family.</text>
</comment>